<feature type="region of interest" description="Disordered" evidence="10">
    <location>
        <begin position="1"/>
        <end position="62"/>
    </location>
</feature>
<dbReference type="InterPro" id="IPR008271">
    <property type="entry name" value="Ser/Thr_kinase_AS"/>
</dbReference>
<evidence type="ECO:0000256" key="2">
    <source>
        <dbReference type="ARBA" id="ARBA00012425"/>
    </source>
</evidence>
<feature type="binding site" evidence="9">
    <location>
        <position position="115"/>
    </location>
    <ligand>
        <name>ATP</name>
        <dbReference type="ChEBI" id="CHEBI:30616"/>
    </ligand>
</feature>
<dbReference type="Proteomes" id="UP000695562">
    <property type="component" value="Unassembled WGS sequence"/>
</dbReference>
<comment type="caution">
    <text evidence="12">The sequence shown here is derived from an EMBL/GenBank/DDBJ whole genome shotgun (WGS) entry which is preliminary data.</text>
</comment>
<feature type="compositionally biased region" description="Low complexity" evidence="10">
    <location>
        <begin position="1"/>
        <end position="14"/>
    </location>
</feature>
<dbReference type="PANTHER" id="PTHR24056">
    <property type="entry name" value="CELL DIVISION PROTEIN KINASE"/>
    <property type="match status" value="1"/>
</dbReference>
<comment type="catalytic activity">
    <reaction evidence="7">
        <text>L-threonyl-[protein] + ATP = O-phospho-L-threonyl-[protein] + ADP + H(+)</text>
        <dbReference type="Rhea" id="RHEA:46608"/>
        <dbReference type="Rhea" id="RHEA-COMP:11060"/>
        <dbReference type="Rhea" id="RHEA-COMP:11605"/>
        <dbReference type="ChEBI" id="CHEBI:15378"/>
        <dbReference type="ChEBI" id="CHEBI:30013"/>
        <dbReference type="ChEBI" id="CHEBI:30616"/>
        <dbReference type="ChEBI" id="CHEBI:61977"/>
        <dbReference type="ChEBI" id="CHEBI:456216"/>
        <dbReference type="EC" id="2.7.11.22"/>
    </reaction>
</comment>
<dbReference type="GO" id="GO:0008353">
    <property type="term" value="F:RNA polymerase II CTD heptapeptide repeat kinase activity"/>
    <property type="evidence" value="ECO:0007669"/>
    <property type="project" value="TreeGrafter"/>
</dbReference>
<dbReference type="Pfam" id="PF00069">
    <property type="entry name" value="Pkinase"/>
    <property type="match status" value="1"/>
</dbReference>
<keyword evidence="5" id="KW-0418">Kinase</keyword>
<dbReference type="InterPro" id="IPR017441">
    <property type="entry name" value="Protein_kinase_ATP_BS"/>
</dbReference>
<dbReference type="InterPro" id="IPR011009">
    <property type="entry name" value="Kinase-like_dom_sf"/>
</dbReference>
<dbReference type="SUPFAM" id="SSF56112">
    <property type="entry name" value="Protein kinase-like (PK-like)"/>
    <property type="match status" value="1"/>
</dbReference>
<proteinExistence type="inferred from homology"/>
<dbReference type="InterPro" id="IPR050108">
    <property type="entry name" value="CDK"/>
</dbReference>
<evidence type="ECO:0000313" key="12">
    <source>
        <dbReference type="EMBL" id="KAF2072403.1"/>
    </source>
</evidence>
<dbReference type="OrthoDB" id="18911at2759"/>
<evidence type="ECO:0000256" key="6">
    <source>
        <dbReference type="ARBA" id="ARBA00022840"/>
    </source>
</evidence>
<comment type="similarity">
    <text evidence="1">Belongs to the protein kinase superfamily. CMGC Ser/Thr protein kinase family. CDC2/CDKX subfamily.</text>
</comment>
<dbReference type="FunFam" id="1.10.510.10:FF:001022">
    <property type="entry name" value="Cyclin-dependent kinase C-1, putative"/>
    <property type="match status" value="1"/>
</dbReference>
<dbReference type="GO" id="GO:0030332">
    <property type="term" value="F:cyclin binding"/>
    <property type="evidence" value="ECO:0007669"/>
    <property type="project" value="TreeGrafter"/>
</dbReference>
<evidence type="ECO:0000259" key="11">
    <source>
        <dbReference type="PROSITE" id="PS50011"/>
    </source>
</evidence>
<evidence type="ECO:0000256" key="4">
    <source>
        <dbReference type="ARBA" id="ARBA00022741"/>
    </source>
</evidence>
<organism evidence="12 13">
    <name type="scientific">Polysphondylium violaceum</name>
    <dbReference type="NCBI Taxonomy" id="133409"/>
    <lineage>
        <taxon>Eukaryota</taxon>
        <taxon>Amoebozoa</taxon>
        <taxon>Evosea</taxon>
        <taxon>Eumycetozoa</taxon>
        <taxon>Dictyostelia</taxon>
        <taxon>Dictyosteliales</taxon>
        <taxon>Dictyosteliaceae</taxon>
        <taxon>Polysphondylium</taxon>
    </lineage>
</organism>
<comment type="catalytic activity">
    <reaction evidence="8">
        <text>L-seryl-[protein] + ATP = O-phospho-L-seryl-[protein] + ADP + H(+)</text>
        <dbReference type="Rhea" id="RHEA:17989"/>
        <dbReference type="Rhea" id="RHEA-COMP:9863"/>
        <dbReference type="Rhea" id="RHEA-COMP:11604"/>
        <dbReference type="ChEBI" id="CHEBI:15378"/>
        <dbReference type="ChEBI" id="CHEBI:29999"/>
        <dbReference type="ChEBI" id="CHEBI:30616"/>
        <dbReference type="ChEBI" id="CHEBI:83421"/>
        <dbReference type="ChEBI" id="CHEBI:456216"/>
        <dbReference type="EC" id="2.7.11.22"/>
    </reaction>
</comment>
<protein>
    <recommendedName>
        <fullName evidence="2">cyclin-dependent kinase</fullName>
        <ecNumber evidence="2">2.7.11.22</ecNumber>
    </recommendedName>
</protein>
<feature type="domain" description="Protein kinase" evidence="11">
    <location>
        <begin position="86"/>
        <end position="365"/>
    </location>
</feature>
<evidence type="ECO:0000256" key="1">
    <source>
        <dbReference type="ARBA" id="ARBA00006485"/>
    </source>
</evidence>
<gene>
    <name evidence="12" type="ORF">CYY_006278</name>
</gene>
<dbReference type="PANTHER" id="PTHR24056:SF497">
    <property type="entry name" value="CYCLIN-DEPENDENT SERINE_THREONINE-PROTEIN KINASE DDB_G0278487-RELATED"/>
    <property type="match status" value="1"/>
</dbReference>
<evidence type="ECO:0000256" key="10">
    <source>
        <dbReference type="SAM" id="MobiDB-lite"/>
    </source>
</evidence>
<feature type="compositionally biased region" description="Low complexity" evidence="10">
    <location>
        <begin position="658"/>
        <end position="676"/>
    </location>
</feature>
<name>A0A8J4UZ32_9MYCE</name>
<keyword evidence="4 9" id="KW-0547">Nucleotide-binding</keyword>
<keyword evidence="6 9" id="KW-0067">ATP-binding</keyword>
<feature type="compositionally biased region" description="Low complexity" evidence="10">
    <location>
        <begin position="21"/>
        <end position="59"/>
    </location>
</feature>
<evidence type="ECO:0000256" key="8">
    <source>
        <dbReference type="ARBA" id="ARBA00048367"/>
    </source>
</evidence>
<feature type="compositionally biased region" description="Acidic residues" evidence="10">
    <location>
        <begin position="588"/>
        <end position="615"/>
    </location>
</feature>
<accession>A0A8J4UZ32</accession>
<dbReference type="Gene3D" id="3.30.200.20">
    <property type="entry name" value="Phosphorylase Kinase, domain 1"/>
    <property type="match status" value="1"/>
</dbReference>
<dbReference type="EC" id="2.7.11.22" evidence="2"/>
<keyword evidence="13" id="KW-1185">Reference proteome</keyword>
<dbReference type="GO" id="GO:0005524">
    <property type="term" value="F:ATP binding"/>
    <property type="evidence" value="ECO:0007669"/>
    <property type="project" value="UniProtKB-UniRule"/>
</dbReference>
<evidence type="ECO:0000313" key="13">
    <source>
        <dbReference type="Proteomes" id="UP000695562"/>
    </source>
</evidence>
<dbReference type="SMART" id="SM00220">
    <property type="entry name" value="S_TKc"/>
    <property type="match status" value="1"/>
</dbReference>
<evidence type="ECO:0000256" key="5">
    <source>
        <dbReference type="ARBA" id="ARBA00022777"/>
    </source>
</evidence>
<dbReference type="GO" id="GO:0004693">
    <property type="term" value="F:cyclin-dependent protein serine/threonine kinase activity"/>
    <property type="evidence" value="ECO:0007669"/>
    <property type="project" value="UniProtKB-EC"/>
</dbReference>
<feature type="compositionally biased region" description="Low complexity" evidence="10">
    <location>
        <begin position="526"/>
        <end position="541"/>
    </location>
</feature>
<keyword evidence="3" id="KW-0808">Transferase</keyword>
<feature type="compositionally biased region" description="Basic and acidic residues" evidence="10">
    <location>
        <begin position="475"/>
        <end position="508"/>
    </location>
</feature>
<sequence length="676" mass="77274">MPSSSSNNTNSSNTPLLVNPAASSASSSSGSSIATSSVTSGNSSRSSISSNNSSTTSIGGQNGYLQHQENQLNLTGITTKNINDSYQVISKIGEGISGSVYKAIKKDTNQMVALKNFKGWTEKDRASREECSLLIQLRHIPYITPIIDICTNLESSEQVIVFPYFEHDLSGLLSENRLSIPQVKCYFLQLLEGIDQVHKSGVMHRDIKAANILINNKGSLFIGDLGTATSYLKRSVFSSKVVTLWYRAPELLLGATQYGPEVDMWSVGCVLIELVTSRNFLPGSSEQQQLEAICKLCGTPSEENWAGVSNLANYNQISHLPLYPSKLRTVFKNFSNDFLELLEGLLTLNPKKRLTAEQALASPFFTNQPLPYKPENMPGYQPIHVLEAVQKRMQQQEIEVKKQQEEEQIKNQEFLRKQEELKKQQLEQQQQKQEEQMRLKLKQQQEEQLRKQQEQIKKQQQEEQKKLEQQKRQQELKRQQDEFRKQQEEIKKQQELKKQQEELIKKEQQQSSNITIPANTHIFNQQSNNNQQQQQQQQQQQIDQDSRNNLKRSLDLVDDIRNYECETESECEYHSQDEEDFLSDVDQDDLDEEEEEDDDEDSQDEQDFSSDDEDYYQGNGQNSNTIVFTHPINAFIQPKISDSSNVNPFLQPPKKQRTTTPTTFSSNSLSTPLIIH</sequence>
<reference evidence="12" key="1">
    <citation type="submission" date="2020-01" db="EMBL/GenBank/DDBJ databases">
        <title>Development of genomics and gene disruption for Polysphondylium violaceum indicates a role for the polyketide synthase stlB in stalk morphogenesis.</title>
        <authorList>
            <person name="Narita B."/>
            <person name="Kawabe Y."/>
            <person name="Kin K."/>
            <person name="Saito T."/>
            <person name="Gibbs R."/>
            <person name="Kuspa A."/>
            <person name="Muzny D."/>
            <person name="Queller D."/>
            <person name="Richards S."/>
            <person name="Strassman J."/>
            <person name="Sucgang R."/>
            <person name="Worley K."/>
            <person name="Schaap P."/>
        </authorList>
    </citation>
    <scope>NUCLEOTIDE SEQUENCE</scope>
    <source>
        <strain evidence="12">QSvi11</strain>
    </source>
</reference>
<feature type="region of interest" description="Disordered" evidence="10">
    <location>
        <begin position="475"/>
        <end position="519"/>
    </location>
</feature>
<dbReference type="AlphaFoldDB" id="A0A8J4UZ32"/>
<feature type="region of interest" description="Disordered" evidence="10">
    <location>
        <begin position="588"/>
        <end position="624"/>
    </location>
</feature>
<feature type="region of interest" description="Disordered" evidence="10">
    <location>
        <begin position="652"/>
        <end position="676"/>
    </location>
</feature>
<feature type="region of interest" description="Disordered" evidence="10">
    <location>
        <begin position="526"/>
        <end position="545"/>
    </location>
</feature>
<dbReference type="Gene3D" id="1.10.510.10">
    <property type="entry name" value="Transferase(Phosphotransferase) domain 1"/>
    <property type="match status" value="1"/>
</dbReference>
<dbReference type="GO" id="GO:0032968">
    <property type="term" value="P:positive regulation of transcription elongation by RNA polymerase II"/>
    <property type="evidence" value="ECO:0007669"/>
    <property type="project" value="TreeGrafter"/>
</dbReference>
<dbReference type="GO" id="GO:0008024">
    <property type="term" value="C:cyclin/CDK positive transcription elongation factor complex"/>
    <property type="evidence" value="ECO:0007669"/>
    <property type="project" value="TreeGrafter"/>
</dbReference>
<dbReference type="PROSITE" id="PS00107">
    <property type="entry name" value="PROTEIN_KINASE_ATP"/>
    <property type="match status" value="1"/>
</dbReference>
<dbReference type="PROSITE" id="PS50011">
    <property type="entry name" value="PROTEIN_KINASE_DOM"/>
    <property type="match status" value="1"/>
</dbReference>
<dbReference type="InterPro" id="IPR000719">
    <property type="entry name" value="Prot_kinase_dom"/>
</dbReference>
<evidence type="ECO:0000256" key="7">
    <source>
        <dbReference type="ARBA" id="ARBA00047811"/>
    </source>
</evidence>
<evidence type="ECO:0000256" key="3">
    <source>
        <dbReference type="ARBA" id="ARBA00022679"/>
    </source>
</evidence>
<evidence type="ECO:0000256" key="9">
    <source>
        <dbReference type="PROSITE-ProRule" id="PRU10141"/>
    </source>
</evidence>
<dbReference type="EMBL" id="AJWJ01000283">
    <property type="protein sequence ID" value="KAF2072403.1"/>
    <property type="molecule type" value="Genomic_DNA"/>
</dbReference>
<dbReference type="PROSITE" id="PS00108">
    <property type="entry name" value="PROTEIN_KINASE_ST"/>
    <property type="match status" value="1"/>
</dbReference>